<protein>
    <submittedName>
        <fullName evidence="2">Uncharacterized protein</fullName>
    </submittedName>
</protein>
<accession>A0A0D0AHL3</accession>
<dbReference type="EMBL" id="KN835869">
    <property type="protein sequence ID" value="KIK33787.1"/>
    <property type="molecule type" value="Genomic_DNA"/>
</dbReference>
<dbReference type="Proteomes" id="UP000054485">
    <property type="component" value="Unassembled WGS sequence"/>
</dbReference>
<evidence type="ECO:0000256" key="1">
    <source>
        <dbReference type="SAM" id="MobiDB-lite"/>
    </source>
</evidence>
<dbReference type="HOGENOM" id="CLU_101491_1_0_1"/>
<evidence type="ECO:0000313" key="3">
    <source>
        <dbReference type="Proteomes" id="UP000054485"/>
    </source>
</evidence>
<dbReference type="STRING" id="930992.A0A0D0AHL3"/>
<gene>
    <name evidence="2" type="ORF">CY34DRAFT_34800</name>
</gene>
<feature type="non-terminal residue" evidence="2">
    <location>
        <position position="1"/>
    </location>
</feature>
<name>A0A0D0AHL3_9AGAM</name>
<dbReference type="InParanoid" id="A0A0D0AHL3"/>
<reference evidence="2 3" key="1">
    <citation type="submission" date="2014-04" db="EMBL/GenBank/DDBJ databases">
        <authorList>
            <consortium name="DOE Joint Genome Institute"/>
            <person name="Kuo A."/>
            <person name="Ruytinx J."/>
            <person name="Rineau F."/>
            <person name="Colpaert J."/>
            <person name="Kohler A."/>
            <person name="Nagy L.G."/>
            <person name="Floudas D."/>
            <person name="Copeland A."/>
            <person name="Barry K.W."/>
            <person name="Cichocki N."/>
            <person name="Veneault-Fourrey C."/>
            <person name="LaButti K."/>
            <person name="Lindquist E.A."/>
            <person name="Lipzen A."/>
            <person name="Lundell T."/>
            <person name="Morin E."/>
            <person name="Murat C."/>
            <person name="Sun H."/>
            <person name="Tunlid A."/>
            <person name="Henrissat B."/>
            <person name="Grigoriev I.V."/>
            <person name="Hibbett D.S."/>
            <person name="Martin F."/>
            <person name="Nordberg H.P."/>
            <person name="Cantor M.N."/>
            <person name="Hua S.X."/>
        </authorList>
    </citation>
    <scope>NUCLEOTIDE SEQUENCE [LARGE SCALE GENOMIC DNA]</scope>
    <source>
        <strain evidence="2 3">UH-Slu-Lm8-n1</strain>
    </source>
</reference>
<evidence type="ECO:0000313" key="2">
    <source>
        <dbReference type="EMBL" id="KIK33787.1"/>
    </source>
</evidence>
<feature type="region of interest" description="Disordered" evidence="1">
    <location>
        <begin position="113"/>
        <end position="132"/>
    </location>
</feature>
<dbReference type="AlphaFoldDB" id="A0A0D0AHL3"/>
<proteinExistence type="predicted"/>
<reference evidence="3" key="2">
    <citation type="submission" date="2015-01" db="EMBL/GenBank/DDBJ databases">
        <title>Evolutionary Origins and Diversification of the Mycorrhizal Mutualists.</title>
        <authorList>
            <consortium name="DOE Joint Genome Institute"/>
            <consortium name="Mycorrhizal Genomics Consortium"/>
            <person name="Kohler A."/>
            <person name="Kuo A."/>
            <person name="Nagy L.G."/>
            <person name="Floudas D."/>
            <person name="Copeland A."/>
            <person name="Barry K.W."/>
            <person name="Cichocki N."/>
            <person name="Veneault-Fourrey C."/>
            <person name="LaButti K."/>
            <person name="Lindquist E.A."/>
            <person name="Lipzen A."/>
            <person name="Lundell T."/>
            <person name="Morin E."/>
            <person name="Murat C."/>
            <person name="Riley R."/>
            <person name="Ohm R."/>
            <person name="Sun H."/>
            <person name="Tunlid A."/>
            <person name="Henrissat B."/>
            <person name="Grigoriev I.V."/>
            <person name="Hibbett D.S."/>
            <person name="Martin F."/>
        </authorList>
    </citation>
    <scope>NUCLEOTIDE SEQUENCE [LARGE SCALE GENOMIC DNA]</scope>
    <source>
        <strain evidence="3">UH-Slu-Lm8-n1</strain>
    </source>
</reference>
<sequence length="170" mass="19335">FRLIPSFGNGTIWCFPTNVSDVRQNVARHFKDILQCTIPAFEGLFPKDHDDVIQLLLFRLAEWHALAKLQLHTDDSLNKLNEALKALGKQLRRFQQFTCSAFQTMELPCEVTARQRRQDADPQSTNQKARTSGACPRTFNLLTYKLHVLGDYAASISLFGTTDSYTTQIV</sequence>
<feature type="compositionally biased region" description="Polar residues" evidence="1">
    <location>
        <begin position="121"/>
        <end position="130"/>
    </location>
</feature>
<organism evidence="2 3">
    <name type="scientific">Suillus luteus UH-Slu-Lm8-n1</name>
    <dbReference type="NCBI Taxonomy" id="930992"/>
    <lineage>
        <taxon>Eukaryota</taxon>
        <taxon>Fungi</taxon>
        <taxon>Dikarya</taxon>
        <taxon>Basidiomycota</taxon>
        <taxon>Agaricomycotina</taxon>
        <taxon>Agaricomycetes</taxon>
        <taxon>Agaricomycetidae</taxon>
        <taxon>Boletales</taxon>
        <taxon>Suillineae</taxon>
        <taxon>Suillaceae</taxon>
        <taxon>Suillus</taxon>
    </lineage>
</organism>
<keyword evidence="3" id="KW-1185">Reference proteome</keyword>
<feature type="non-terminal residue" evidence="2">
    <location>
        <position position="170"/>
    </location>
</feature>
<dbReference type="OrthoDB" id="3269417at2759"/>